<dbReference type="HAMAP" id="MF_01121">
    <property type="entry name" value="Sirtuin_ClassIII"/>
    <property type="match status" value="1"/>
</dbReference>
<protein>
    <recommendedName>
        <fullName evidence="3">NAD-dependent protein deacylase</fullName>
        <ecNumber evidence="3">2.3.1.286</ecNumber>
    </recommendedName>
    <alternativeName>
        <fullName evidence="3">Regulatory protein SIR2 homolog</fullName>
    </alternativeName>
</protein>
<evidence type="ECO:0000256" key="1">
    <source>
        <dbReference type="ARBA" id="ARBA00022679"/>
    </source>
</evidence>
<dbReference type="InterPro" id="IPR029035">
    <property type="entry name" value="DHS-like_NAD/FAD-binding_dom"/>
</dbReference>
<feature type="binding site" evidence="3">
    <location>
        <begin position="87"/>
        <end position="90"/>
    </location>
    <ligand>
        <name>NAD(+)</name>
        <dbReference type="ChEBI" id="CHEBI:57540"/>
    </ligand>
</feature>
<evidence type="ECO:0000256" key="4">
    <source>
        <dbReference type="PROSITE-ProRule" id="PRU00236"/>
    </source>
</evidence>
<evidence type="ECO:0000259" key="5">
    <source>
        <dbReference type="PROSITE" id="PS50305"/>
    </source>
</evidence>
<dbReference type="InterPro" id="IPR050134">
    <property type="entry name" value="NAD-dep_sirtuin_deacylases"/>
</dbReference>
<comment type="caution">
    <text evidence="3 4">Lacks conserved residue(s) required for the propagation of feature annotation.</text>
</comment>
<organism evidence="6 7">
    <name type="scientific">Parabacteroides absconsus</name>
    <dbReference type="NCBI Taxonomy" id="2951805"/>
    <lineage>
        <taxon>Bacteria</taxon>
        <taxon>Pseudomonadati</taxon>
        <taxon>Bacteroidota</taxon>
        <taxon>Bacteroidia</taxon>
        <taxon>Bacteroidales</taxon>
        <taxon>Tannerellaceae</taxon>
        <taxon>Parabacteroides</taxon>
    </lineage>
</organism>
<dbReference type="InterPro" id="IPR026591">
    <property type="entry name" value="Sirtuin_cat_small_dom_sf"/>
</dbReference>
<dbReference type="PROSITE" id="PS50305">
    <property type="entry name" value="SIRTUIN"/>
    <property type="match status" value="1"/>
</dbReference>
<feature type="domain" description="Deacetylase sirtuin-type" evidence="5">
    <location>
        <begin position="1"/>
        <end position="230"/>
    </location>
</feature>
<dbReference type="PANTHER" id="PTHR11085">
    <property type="entry name" value="NAD-DEPENDENT PROTEIN DEACYLASE SIRTUIN-5, MITOCHONDRIAL-RELATED"/>
    <property type="match status" value="1"/>
</dbReference>
<feature type="binding site" evidence="3">
    <location>
        <begin position="173"/>
        <end position="175"/>
    </location>
    <ligand>
        <name>NAD(+)</name>
        <dbReference type="ChEBI" id="CHEBI:57540"/>
    </ligand>
</feature>
<dbReference type="RefSeq" id="WP_251966924.1">
    <property type="nucleotide sequence ID" value="NZ_CP146284.1"/>
</dbReference>
<evidence type="ECO:0000313" key="6">
    <source>
        <dbReference type="EMBL" id="WWV65980.1"/>
    </source>
</evidence>
<dbReference type="EC" id="2.3.1.286" evidence="3"/>
<comment type="subcellular location">
    <subcellularLocation>
        <location evidence="3">Cytoplasm</location>
    </subcellularLocation>
</comment>
<keyword evidence="3" id="KW-0963">Cytoplasm</keyword>
<gene>
    <name evidence="3" type="primary">cobB</name>
    <name evidence="6" type="ORF">NEE14_013420</name>
</gene>
<keyword evidence="7" id="KW-1185">Reference proteome</keyword>
<dbReference type="PANTHER" id="PTHR11085:SF4">
    <property type="entry name" value="NAD-DEPENDENT PROTEIN DEACYLASE"/>
    <property type="match status" value="1"/>
</dbReference>
<feature type="active site" description="Proton acceptor" evidence="3">
    <location>
        <position position="105"/>
    </location>
</feature>
<keyword evidence="1" id="KW-0808">Transferase</keyword>
<reference evidence="6 7" key="1">
    <citation type="submission" date="2024-02" db="EMBL/GenBank/DDBJ databases">
        <title>Whole genome sequencing of Parabacteroides sp. AD58.</title>
        <authorList>
            <person name="Chaplin A.V."/>
            <person name="Pikina A.P."/>
            <person name="Sokolova S.R."/>
            <person name="Korostin D.O."/>
            <person name="Efimov B.A."/>
        </authorList>
    </citation>
    <scope>NUCLEOTIDE SEQUENCE [LARGE SCALE GENOMIC DNA]</scope>
    <source>
        <strain evidence="6 7">AD58</strain>
    </source>
</reference>
<dbReference type="InterPro" id="IPR026590">
    <property type="entry name" value="Ssirtuin_cat_dom"/>
</dbReference>
<proteinExistence type="inferred from homology"/>
<name>A0ABZ2IRF1_9BACT</name>
<dbReference type="CDD" id="cd01412">
    <property type="entry name" value="SIRT5_Af1_CobB"/>
    <property type="match status" value="1"/>
</dbReference>
<dbReference type="Pfam" id="PF02146">
    <property type="entry name" value="SIR2"/>
    <property type="match status" value="1"/>
</dbReference>
<feature type="binding site" evidence="3">
    <location>
        <position position="54"/>
    </location>
    <ligand>
        <name>substrate</name>
    </ligand>
</feature>
<comment type="catalytic activity">
    <reaction evidence="3">
        <text>N(6)-succinyl-L-lysyl-[protein] + NAD(+) + H2O = 2''-O-succinyl-ADP-D-ribose + nicotinamide + L-lysyl-[protein]</text>
        <dbReference type="Rhea" id="RHEA:47668"/>
        <dbReference type="Rhea" id="RHEA-COMP:9752"/>
        <dbReference type="Rhea" id="RHEA-COMP:11877"/>
        <dbReference type="ChEBI" id="CHEBI:15377"/>
        <dbReference type="ChEBI" id="CHEBI:17154"/>
        <dbReference type="ChEBI" id="CHEBI:29969"/>
        <dbReference type="ChEBI" id="CHEBI:57540"/>
        <dbReference type="ChEBI" id="CHEBI:87830"/>
        <dbReference type="ChEBI" id="CHEBI:87832"/>
    </reaction>
</comment>
<comment type="function">
    <text evidence="3">NAD-dependent lysine deacetylase and desuccinylase that specifically removes acetyl and succinyl groups on target proteins. Modulates the activities of several proteins which are inactive in their acylated form.</text>
</comment>
<keyword evidence="2 3" id="KW-0520">NAD</keyword>
<dbReference type="EMBL" id="CP146284">
    <property type="protein sequence ID" value="WWV65980.1"/>
    <property type="molecule type" value="Genomic_DNA"/>
</dbReference>
<comment type="catalytic activity">
    <reaction evidence="3">
        <text>N(6)-acetyl-L-lysyl-[protein] + NAD(+) + H2O = 2''-O-acetyl-ADP-D-ribose + nicotinamide + L-lysyl-[protein]</text>
        <dbReference type="Rhea" id="RHEA:43636"/>
        <dbReference type="Rhea" id="RHEA-COMP:9752"/>
        <dbReference type="Rhea" id="RHEA-COMP:10731"/>
        <dbReference type="ChEBI" id="CHEBI:15377"/>
        <dbReference type="ChEBI" id="CHEBI:17154"/>
        <dbReference type="ChEBI" id="CHEBI:29969"/>
        <dbReference type="ChEBI" id="CHEBI:57540"/>
        <dbReference type="ChEBI" id="CHEBI:61930"/>
        <dbReference type="ChEBI" id="CHEBI:83767"/>
        <dbReference type="EC" id="2.3.1.286"/>
    </reaction>
</comment>
<evidence type="ECO:0000256" key="2">
    <source>
        <dbReference type="ARBA" id="ARBA00023027"/>
    </source>
</evidence>
<dbReference type="Proteomes" id="UP001320603">
    <property type="component" value="Chromosome"/>
</dbReference>
<feature type="binding site" evidence="3">
    <location>
        <begin position="10"/>
        <end position="29"/>
    </location>
    <ligand>
        <name>NAD(+)</name>
        <dbReference type="ChEBI" id="CHEBI:57540"/>
    </ligand>
</feature>
<accession>A0ABZ2IRF1</accession>
<evidence type="ECO:0000256" key="3">
    <source>
        <dbReference type="HAMAP-Rule" id="MF_01121"/>
    </source>
</evidence>
<dbReference type="Gene3D" id="3.40.50.1220">
    <property type="entry name" value="TPP-binding domain"/>
    <property type="match status" value="1"/>
</dbReference>
<feature type="binding site" evidence="3">
    <location>
        <position position="216"/>
    </location>
    <ligand>
        <name>NAD(+)</name>
        <dbReference type="ChEBI" id="CHEBI:57540"/>
    </ligand>
</feature>
<dbReference type="Gene3D" id="3.30.1600.10">
    <property type="entry name" value="SIR2/SIRT2 'Small Domain"/>
    <property type="match status" value="1"/>
</dbReference>
<comment type="domain">
    <text evidence="3">2 residues (Tyr-54 and Arg-57) present in a large hydrophobic pocket are probably involved in substrate specificity. They are important for desuccinylation activity, but dispensable for deacetylation activity.</text>
</comment>
<sequence>MKKRLVVLTGAGMSAESGISTFRDSDGLWEKYRVEDVATPEGFQKDPELVLNFYNQRRRELLNTKPNAGHYGLAALEKDFDVRIITQNIDNLHERAGSTQVIHLHGELMKACSVRDLETTYDLDPAHPDIHLGDKDPKGVQLRPFIVWFGEAVPMIEPAIREVEDCDIFVIIGTSLNVYPAAGLLNYARRGQPIYLIDPKEVRTYRDDIVHLQCGASEGVKRLTEILDKMK</sequence>
<dbReference type="SUPFAM" id="SSF52467">
    <property type="entry name" value="DHS-like NAD/FAD-binding domain"/>
    <property type="match status" value="1"/>
</dbReference>
<comment type="similarity">
    <text evidence="3">Belongs to the sirtuin family. Class III subfamily.</text>
</comment>
<feature type="binding site" evidence="3">
    <location>
        <position position="57"/>
    </location>
    <ligand>
        <name>substrate</name>
    </ligand>
</feature>
<dbReference type="InterPro" id="IPR003000">
    <property type="entry name" value="Sirtuin"/>
</dbReference>
<evidence type="ECO:0000313" key="7">
    <source>
        <dbReference type="Proteomes" id="UP001320603"/>
    </source>
</evidence>
<dbReference type="InterPro" id="IPR027546">
    <property type="entry name" value="Sirtuin_class_III"/>
</dbReference>